<proteinExistence type="inferred from homology"/>
<keyword evidence="6 8" id="KW-1133">Transmembrane helix</keyword>
<dbReference type="FunFam" id="1.10.3470.10:FF:000001">
    <property type="entry name" value="Vitamin B12 ABC transporter permease BtuC"/>
    <property type="match status" value="1"/>
</dbReference>
<dbReference type="GO" id="GO:0005886">
    <property type="term" value="C:plasma membrane"/>
    <property type="evidence" value="ECO:0007669"/>
    <property type="project" value="UniProtKB-SubCell"/>
</dbReference>
<feature type="transmembrane region" description="Helical" evidence="8">
    <location>
        <begin position="7"/>
        <end position="27"/>
    </location>
</feature>
<keyword evidence="10" id="KW-1185">Reference proteome</keyword>
<dbReference type="CDD" id="cd06550">
    <property type="entry name" value="TM_ABC_iron-siderophores_like"/>
    <property type="match status" value="1"/>
</dbReference>
<feature type="transmembrane region" description="Helical" evidence="8">
    <location>
        <begin position="278"/>
        <end position="297"/>
    </location>
</feature>
<feature type="transmembrane region" description="Helical" evidence="8">
    <location>
        <begin position="64"/>
        <end position="81"/>
    </location>
</feature>
<comment type="caution">
    <text evidence="9">The sequence shown here is derived from an EMBL/GenBank/DDBJ whole genome shotgun (WGS) entry which is preliminary data.</text>
</comment>
<keyword evidence="5 8" id="KW-0812">Transmembrane</keyword>
<sequence>MHIRIKFFILFIFLTFSIVISLGFGSVNIPSSLVLKEILTFLQTGHLHSATHETILLSIRLPRTLFAVISGAGLAMVGLAMQTITRNSLADPYILGVSSGASAGAVCAIILGWFSSLGQLNVSTGAFLGAALSTALVIVLVGRSSSPIKLILIGMGMSAFFSALTMMVIYSARHEAQVRSAMFWLLGSLSAIQWLDLISAAPVTIFLGIFLWFFRHDFDLLLLGAEEAGLLGLSVKQLQLLVITAASLCVAVLVTKAGLIGFIGLISPHLARILVGPLHSRLIIFSSLTGSIILLWGDVLSRSIFRPEEVPIGILTACIGAPLFIWIICKRYGD</sequence>
<dbReference type="Pfam" id="PF01032">
    <property type="entry name" value="FecCD"/>
    <property type="match status" value="1"/>
</dbReference>
<evidence type="ECO:0000256" key="2">
    <source>
        <dbReference type="ARBA" id="ARBA00007935"/>
    </source>
</evidence>
<dbReference type="OrthoDB" id="9792889at2"/>
<organism evidence="9 10">
    <name type="scientific">Pectinatus cerevisiiphilus</name>
    <dbReference type="NCBI Taxonomy" id="86956"/>
    <lineage>
        <taxon>Bacteria</taxon>
        <taxon>Bacillati</taxon>
        <taxon>Bacillota</taxon>
        <taxon>Negativicutes</taxon>
        <taxon>Selenomonadales</taxon>
        <taxon>Selenomonadaceae</taxon>
        <taxon>Pectinatus</taxon>
    </lineage>
</organism>
<dbReference type="InterPro" id="IPR037294">
    <property type="entry name" value="ABC_BtuC-like"/>
</dbReference>
<gene>
    <name evidence="9" type="ORF">EDC37_10542</name>
</gene>
<feature type="transmembrane region" description="Helical" evidence="8">
    <location>
        <begin position="93"/>
        <end position="114"/>
    </location>
</feature>
<keyword evidence="7 8" id="KW-0472">Membrane</keyword>
<accession>A0A4R3KA69</accession>
<name>A0A4R3KA69_9FIRM</name>
<evidence type="ECO:0000256" key="3">
    <source>
        <dbReference type="ARBA" id="ARBA00022448"/>
    </source>
</evidence>
<evidence type="ECO:0000256" key="8">
    <source>
        <dbReference type="SAM" id="Phobius"/>
    </source>
</evidence>
<dbReference type="AlphaFoldDB" id="A0A4R3KA69"/>
<dbReference type="RefSeq" id="WP_132548253.1">
    <property type="nucleotide sequence ID" value="NZ_SMAA01000005.1"/>
</dbReference>
<feature type="transmembrane region" description="Helical" evidence="8">
    <location>
        <begin position="192"/>
        <end position="214"/>
    </location>
</feature>
<dbReference type="PANTHER" id="PTHR30472">
    <property type="entry name" value="FERRIC ENTEROBACTIN TRANSPORT SYSTEM PERMEASE PROTEIN"/>
    <property type="match status" value="1"/>
</dbReference>
<feature type="transmembrane region" description="Helical" evidence="8">
    <location>
        <begin position="309"/>
        <end position="328"/>
    </location>
</feature>
<comment type="subcellular location">
    <subcellularLocation>
        <location evidence="1">Cell membrane</location>
        <topology evidence="1">Multi-pass membrane protein</topology>
    </subcellularLocation>
</comment>
<dbReference type="Proteomes" id="UP000295188">
    <property type="component" value="Unassembled WGS sequence"/>
</dbReference>
<dbReference type="GO" id="GO:0033214">
    <property type="term" value="P:siderophore-iron import into cell"/>
    <property type="evidence" value="ECO:0007669"/>
    <property type="project" value="TreeGrafter"/>
</dbReference>
<dbReference type="GO" id="GO:0022857">
    <property type="term" value="F:transmembrane transporter activity"/>
    <property type="evidence" value="ECO:0007669"/>
    <property type="project" value="InterPro"/>
</dbReference>
<evidence type="ECO:0000256" key="4">
    <source>
        <dbReference type="ARBA" id="ARBA00022475"/>
    </source>
</evidence>
<evidence type="ECO:0000256" key="1">
    <source>
        <dbReference type="ARBA" id="ARBA00004651"/>
    </source>
</evidence>
<dbReference type="Gene3D" id="1.10.3470.10">
    <property type="entry name" value="ABC transporter involved in vitamin B12 uptake, BtuC"/>
    <property type="match status" value="1"/>
</dbReference>
<feature type="transmembrane region" description="Helical" evidence="8">
    <location>
        <begin position="120"/>
        <end position="141"/>
    </location>
</feature>
<evidence type="ECO:0000256" key="5">
    <source>
        <dbReference type="ARBA" id="ARBA00022692"/>
    </source>
</evidence>
<evidence type="ECO:0000313" key="10">
    <source>
        <dbReference type="Proteomes" id="UP000295188"/>
    </source>
</evidence>
<dbReference type="SUPFAM" id="SSF81345">
    <property type="entry name" value="ABC transporter involved in vitamin B12 uptake, BtuC"/>
    <property type="match status" value="1"/>
</dbReference>
<dbReference type="EMBL" id="SMAA01000005">
    <property type="protein sequence ID" value="TCS79974.1"/>
    <property type="molecule type" value="Genomic_DNA"/>
</dbReference>
<keyword evidence="3" id="KW-0813">Transport</keyword>
<feature type="transmembrane region" description="Helical" evidence="8">
    <location>
        <begin position="240"/>
        <end position="266"/>
    </location>
</feature>
<evidence type="ECO:0000313" key="9">
    <source>
        <dbReference type="EMBL" id="TCS79974.1"/>
    </source>
</evidence>
<protein>
    <submittedName>
        <fullName evidence="9">Iron complex transport system permease protein</fullName>
    </submittedName>
</protein>
<comment type="similarity">
    <text evidence="2">Belongs to the binding-protein-dependent transport system permease family. FecCD subfamily.</text>
</comment>
<dbReference type="PANTHER" id="PTHR30472:SF18">
    <property type="entry name" value="IRON(III) DICITRATE ABC TRANSPORTER,PERMEASE PROTEIN"/>
    <property type="match status" value="1"/>
</dbReference>
<evidence type="ECO:0000256" key="6">
    <source>
        <dbReference type="ARBA" id="ARBA00022989"/>
    </source>
</evidence>
<evidence type="ECO:0000256" key="7">
    <source>
        <dbReference type="ARBA" id="ARBA00023136"/>
    </source>
</evidence>
<reference evidence="9 10" key="1">
    <citation type="submission" date="2019-03" db="EMBL/GenBank/DDBJ databases">
        <title>Genomic Encyclopedia of Type Strains, Phase IV (KMG-IV): sequencing the most valuable type-strain genomes for metagenomic binning, comparative biology and taxonomic classification.</title>
        <authorList>
            <person name="Goeker M."/>
        </authorList>
    </citation>
    <scope>NUCLEOTIDE SEQUENCE [LARGE SCALE GENOMIC DNA]</scope>
    <source>
        <strain evidence="9 10">DSM 20467</strain>
    </source>
</reference>
<keyword evidence="4" id="KW-1003">Cell membrane</keyword>
<feature type="transmembrane region" description="Helical" evidence="8">
    <location>
        <begin position="150"/>
        <end position="172"/>
    </location>
</feature>
<dbReference type="InterPro" id="IPR000522">
    <property type="entry name" value="ABC_transptr_permease_BtuC"/>
</dbReference>